<protein>
    <submittedName>
        <fullName evidence="1">Uncharacterized protein</fullName>
    </submittedName>
</protein>
<dbReference type="KEGG" id="cku:UL82_00495"/>
<gene>
    <name evidence="2" type="ORF">NCTC949_00591</name>
    <name evidence="1" type="ORF">UL82_00495</name>
</gene>
<proteinExistence type="predicted"/>
<evidence type="ECO:0000313" key="4">
    <source>
        <dbReference type="Proteomes" id="UP000271380"/>
    </source>
</evidence>
<reference evidence="1 3" key="1">
    <citation type="journal article" date="2015" name="Genome Announc.">
        <title>Complete Genome Sequence of Corynebacterium kutscheri DSM 20755, a Corynebacterial Type Strain with Remarkably Low G+C Content of Chromosomal DNA.</title>
        <authorList>
            <person name="Ruckert C."/>
            <person name="Albersmeier A."/>
            <person name="Winkler A."/>
            <person name="Tauch A."/>
        </authorList>
    </citation>
    <scope>NUCLEOTIDE SEQUENCE [LARGE SCALE GENOMIC DNA]</scope>
    <source>
        <strain evidence="1 3">DSM 20755</strain>
    </source>
</reference>
<dbReference type="EMBL" id="CP011312">
    <property type="protein sequence ID" value="AKE40337.1"/>
    <property type="molecule type" value="Genomic_DNA"/>
</dbReference>
<name>A0A0F6QY22_9CORY</name>
<accession>A0A0F6QY22</accession>
<dbReference type="EMBL" id="LR134377">
    <property type="protein sequence ID" value="VEH05406.1"/>
    <property type="molecule type" value="Genomic_DNA"/>
</dbReference>
<dbReference type="Proteomes" id="UP000033457">
    <property type="component" value="Chromosome"/>
</dbReference>
<keyword evidence="3" id="KW-1185">Reference proteome</keyword>
<evidence type="ECO:0000313" key="2">
    <source>
        <dbReference type="EMBL" id="VEH05406.1"/>
    </source>
</evidence>
<dbReference type="Proteomes" id="UP000271380">
    <property type="component" value="Chromosome"/>
</dbReference>
<evidence type="ECO:0000313" key="1">
    <source>
        <dbReference type="EMBL" id="AKE40337.1"/>
    </source>
</evidence>
<dbReference type="HOGENOM" id="CLU_3268711_0_0_11"/>
<dbReference type="AlphaFoldDB" id="A0A0F6QY22"/>
<evidence type="ECO:0000313" key="3">
    <source>
        <dbReference type="Proteomes" id="UP000033457"/>
    </source>
</evidence>
<sequence length="41" mass="4456">MPDNGKIPFGQNMTKPINVPLSKLDLVLCLSIVAIQAIYLS</sequence>
<reference evidence="2 4" key="2">
    <citation type="submission" date="2018-12" db="EMBL/GenBank/DDBJ databases">
        <authorList>
            <consortium name="Pathogen Informatics"/>
        </authorList>
    </citation>
    <scope>NUCLEOTIDE SEQUENCE [LARGE SCALE GENOMIC DNA]</scope>
    <source>
        <strain evidence="2 4">NCTC949</strain>
    </source>
</reference>
<organism evidence="1 3">
    <name type="scientific">Corynebacterium kutscheri</name>
    <dbReference type="NCBI Taxonomy" id="35755"/>
    <lineage>
        <taxon>Bacteria</taxon>
        <taxon>Bacillati</taxon>
        <taxon>Actinomycetota</taxon>
        <taxon>Actinomycetes</taxon>
        <taxon>Mycobacteriales</taxon>
        <taxon>Corynebacteriaceae</taxon>
        <taxon>Corynebacterium</taxon>
    </lineage>
</organism>